<name>A0A0V1GKK4_TRIPS</name>
<gene>
    <name evidence="1" type="ORF">T4B_14302</name>
</gene>
<feature type="non-terminal residue" evidence="1">
    <location>
        <position position="56"/>
    </location>
</feature>
<evidence type="ECO:0000313" key="2">
    <source>
        <dbReference type="Proteomes" id="UP000054805"/>
    </source>
</evidence>
<comment type="caution">
    <text evidence="1">The sequence shown here is derived from an EMBL/GenBank/DDBJ whole genome shotgun (WGS) entry which is preliminary data.</text>
</comment>
<reference evidence="1 2" key="1">
    <citation type="submission" date="2015-01" db="EMBL/GenBank/DDBJ databases">
        <title>Evolution of Trichinella species and genotypes.</title>
        <authorList>
            <person name="Korhonen P.K."/>
            <person name="Edoardo P."/>
            <person name="Giuseppe L.R."/>
            <person name="Gasser R.B."/>
        </authorList>
    </citation>
    <scope>NUCLEOTIDE SEQUENCE [LARGE SCALE GENOMIC DNA]</scope>
    <source>
        <strain evidence="1">ISS588</strain>
    </source>
</reference>
<dbReference type="Proteomes" id="UP000054805">
    <property type="component" value="Unassembled WGS sequence"/>
</dbReference>
<keyword evidence="2" id="KW-1185">Reference proteome</keyword>
<dbReference type="AlphaFoldDB" id="A0A0V1GKK4"/>
<dbReference type="EMBL" id="JYDS01001524">
    <property type="protein sequence ID" value="KRY98805.1"/>
    <property type="molecule type" value="Genomic_DNA"/>
</dbReference>
<organism evidence="1 2">
    <name type="scientific">Trichinella pseudospiralis</name>
    <name type="common">Parasitic roundworm</name>
    <dbReference type="NCBI Taxonomy" id="6337"/>
    <lineage>
        <taxon>Eukaryota</taxon>
        <taxon>Metazoa</taxon>
        <taxon>Ecdysozoa</taxon>
        <taxon>Nematoda</taxon>
        <taxon>Enoplea</taxon>
        <taxon>Dorylaimia</taxon>
        <taxon>Trichinellida</taxon>
        <taxon>Trichinellidae</taxon>
        <taxon>Trichinella</taxon>
    </lineage>
</organism>
<sequence>LQEVEFSHPVSGRYAKIIIIHEIRLNSLYDPIWRDHFHEKFNSAFHYINHSEYERA</sequence>
<proteinExistence type="predicted"/>
<protein>
    <submittedName>
        <fullName evidence="1">Uncharacterized protein</fullName>
    </submittedName>
</protein>
<evidence type="ECO:0000313" key="1">
    <source>
        <dbReference type="EMBL" id="KRY98805.1"/>
    </source>
</evidence>
<accession>A0A0V1GKK4</accession>
<feature type="non-terminal residue" evidence="1">
    <location>
        <position position="1"/>
    </location>
</feature>